<dbReference type="Pfam" id="PF13349">
    <property type="entry name" value="DUF4097"/>
    <property type="match status" value="1"/>
</dbReference>
<evidence type="ECO:0000313" key="4">
    <source>
        <dbReference type="EMBL" id="ACY16663.1"/>
    </source>
</evidence>
<dbReference type="eggNOG" id="COG3595">
    <property type="taxonomic scope" value="Bacteria"/>
</dbReference>
<dbReference type="RefSeq" id="WP_012829261.1">
    <property type="nucleotide sequence ID" value="NC_013440.1"/>
</dbReference>
<dbReference type="STRING" id="502025.Hoch_4165"/>
<organism evidence="4 5">
    <name type="scientific">Haliangium ochraceum (strain DSM 14365 / JCM 11303 / SMP-2)</name>
    <dbReference type="NCBI Taxonomy" id="502025"/>
    <lineage>
        <taxon>Bacteria</taxon>
        <taxon>Pseudomonadati</taxon>
        <taxon>Myxococcota</taxon>
        <taxon>Polyangia</taxon>
        <taxon>Haliangiales</taxon>
        <taxon>Kofleriaceae</taxon>
        <taxon>Haliangium</taxon>
    </lineage>
</organism>
<reference evidence="4 5" key="1">
    <citation type="journal article" date="2010" name="Stand. Genomic Sci.">
        <title>Complete genome sequence of Haliangium ochraceum type strain (SMP-2).</title>
        <authorList>
            <consortium name="US DOE Joint Genome Institute (JGI-PGF)"/>
            <person name="Ivanova N."/>
            <person name="Daum C."/>
            <person name="Lang E."/>
            <person name="Abt B."/>
            <person name="Kopitz M."/>
            <person name="Saunders E."/>
            <person name="Lapidus A."/>
            <person name="Lucas S."/>
            <person name="Glavina Del Rio T."/>
            <person name="Nolan M."/>
            <person name="Tice H."/>
            <person name="Copeland A."/>
            <person name="Cheng J.F."/>
            <person name="Chen F."/>
            <person name="Bruce D."/>
            <person name="Goodwin L."/>
            <person name="Pitluck S."/>
            <person name="Mavromatis K."/>
            <person name="Pati A."/>
            <person name="Mikhailova N."/>
            <person name="Chen A."/>
            <person name="Palaniappan K."/>
            <person name="Land M."/>
            <person name="Hauser L."/>
            <person name="Chang Y.J."/>
            <person name="Jeffries C.D."/>
            <person name="Detter J.C."/>
            <person name="Brettin T."/>
            <person name="Rohde M."/>
            <person name="Goker M."/>
            <person name="Bristow J."/>
            <person name="Markowitz V."/>
            <person name="Eisen J.A."/>
            <person name="Hugenholtz P."/>
            <person name="Kyrpides N.C."/>
            <person name="Klenk H.P."/>
        </authorList>
    </citation>
    <scope>NUCLEOTIDE SEQUENCE [LARGE SCALE GENOMIC DNA]</scope>
    <source>
        <strain evidence="5">DSM 14365 / CIP 107738 / JCM 11303 / AJ 13395 / SMP-2</strain>
    </source>
</reference>
<keyword evidence="5" id="KW-1185">Reference proteome</keyword>
<protein>
    <recommendedName>
        <fullName evidence="3">DUF4097 domain-containing protein</fullName>
    </recommendedName>
</protein>
<feature type="domain" description="DUF4097" evidence="3">
    <location>
        <begin position="195"/>
        <end position="325"/>
    </location>
</feature>
<dbReference type="InterPro" id="IPR025164">
    <property type="entry name" value="Toastrack_DUF4097"/>
</dbReference>
<dbReference type="AlphaFoldDB" id="D0LKU3"/>
<dbReference type="EMBL" id="CP001804">
    <property type="protein sequence ID" value="ACY16663.1"/>
    <property type="molecule type" value="Genomic_DNA"/>
</dbReference>
<dbReference type="HOGENOM" id="CLU_749578_0_0_7"/>
<keyword evidence="2" id="KW-0732">Signal</keyword>
<accession>D0LKU3</accession>
<dbReference type="KEGG" id="hoh:Hoch_4165"/>
<evidence type="ECO:0000256" key="2">
    <source>
        <dbReference type="SAM" id="SignalP"/>
    </source>
</evidence>
<name>D0LKU3_HALO1</name>
<feature type="compositionally biased region" description="Low complexity" evidence="1">
    <location>
        <begin position="48"/>
        <end position="62"/>
    </location>
</feature>
<feature type="chain" id="PRO_5003010681" description="DUF4097 domain-containing protein" evidence="2">
    <location>
        <begin position="36"/>
        <end position="369"/>
    </location>
</feature>
<dbReference type="Proteomes" id="UP000001880">
    <property type="component" value="Chromosome"/>
</dbReference>
<sequence>MSPVRALDRPRTHRLVLCAGVLAALASAVPAPLIAAPPAADESPRPSAEAAGAEAADAEAGAVPESETAPSVVRSTAMYERDVLQVDAMPGATFSALLVDNRLGSVRIEGHDLPSILISATKRAPDARTLERLKVSLIPDANGPLRIQTAIAPGDARPLPGGAVRIDLLIRAPRSASLRAQVWNGRLVVIGMENGADLSANDGDIEVQNASGRIATYSAGGRQELVEVVGKVDAQLLRGDVDLVEIRGERLDASVHDGRIDTRAVRVRQAWVRTTLGDISFEGYALAGGEYRFASVRGNVEVALVALAPIAVQAEAGAGSVALPAGMVPQRRNGAPEGALVALWPMGRGQPASLELRSRLGNIRFSLVH</sequence>
<feature type="region of interest" description="Disordered" evidence="1">
    <location>
        <begin position="37"/>
        <end position="72"/>
    </location>
</feature>
<evidence type="ECO:0000313" key="5">
    <source>
        <dbReference type="Proteomes" id="UP000001880"/>
    </source>
</evidence>
<evidence type="ECO:0000256" key="1">
    <source>
        <dbReference type="SAM" id="MobiDB-lite"/>
    </source>
</evidence>
<gene>
    <name evidence="4" type="ordered locus">Hoch_4165</name>
</gene>
<feature type="signal peptide" evidence="2">
    <location>
        <begin position="1"/>
        <end position="35"/>
    </location>
</feature>
<proteinExistence type="predicted"/>
<evidence type="ECO:0000259" key="3">
    <source>
        <dbReference type="Pfam" id="PF13349"/>
    </source>
</evidence>